<evidence type="ECO:0000313" key="3">
    <source>
        <dbReference type="Proteomes" id="UP000317122"/>
    </source>
</evidence>
<proteinExistence type="predicted"/>
<evidence type="ECO:0000313" key="2">
    <source>
        <dbReference type="EMBL" id="TWI21480.1"/>
    </source>
</evidence>
<accession>A0A562MNP1</accession>
<keyword evidence="3" id="KW-1185">Reference proteome</keyword>
<comment type="caution">
    <text evidence="2">The sequence shown here is derived from an EMBL/GenBank/DDBJ whole genome shotgun (WGS) entry which is preliminary data.</text>
</comment>
<keyword evidence="1" id="KW-0472">Membrane</keyword>
<organism evidence="2 3">
    <name type="scientific">Mesorhizobium tianshanense</name>
    <dbReference type="NCBI Taxonomy" id="39844"/>
    <lineage>
        <taxon>Bacteria</taxon>
        <taxon>Pseudomonadati</taxon>
        <taxon>Pseudomonadota</taxon>
        <taxon>Alphaproteobacteria</taxon>
        <taxon>Hyphomicrobiales</taxon>
        <taxon>Phyllobacteriaceae</taxon>
        <taxon>Mesorhizobium</taxon>
    </lineage>
</organism>
<dbReference type="AlphaFoldDB" id="A0A562MNP1"/>
<keyword evidence="1" id="KW-0812">Transmembrane</keyword>
<protein>
    <submittedName>
        <fullName evidence="2">Uncharacterized protein</fullName>
    </submittedName>
</protein>
<feature type="transmembrane region" description="Helical" evidence="1">
    <location>
        <begin position="31"/>
        <end position="53"/>
    </location>
</feature>
<dbReference type="EMBL" id="VLKT01000072">
    <property type="protein sequence ID" value="TWI21480.1"/>
    <property type="molecule type" value="Genomic_DNA"/>
</dbReference>
<keyword evidence="1" id="KW-1133">Transmembrane helix</keyword>
<reference evidence="2 3" key="1">
    <citation type="journal article" date="2015" name="Stand. Genomic Sci.">
        <title>Genomic Encyclopedia of Bacterial and Archaeal Type Strains, Phase III: the genomes of soil and plant-associated and newly described type strains.</title>
        <authorList>
            <person name="Whitman W.B."/>
            <person name="Woyke T."/>
            <person name="Klenk H.P."/>
            <person name="Zhou Y."/>
            <person name="Lilburn T.G."/>
            <person name="Beck B.J."/>
            <person name="De Vos P."/>
            <person name="Vandamme P."/>
            <person name="Eisen J.A."/>
            <person name="Garrity G."/>
            <person name="Hugenholtz P."/>
            <person name="Kyrpides N.C."/>
        </authorList>
    </citation>
    <scope>NUCLEOTIDE SEQUENCE [LARGE SCALE GENOMIC DNA]</scope>
    <source>
        <strain evidence="2 3">CGMCC 1.2546</strain>
    </source>
</reference>
<name>A0A562MNP1_9HYPH</name>
<dbReference type="Proteomes" id="UP000317122">
    <property type="component" value="Unassembled WGS sequence"/>
</dbReference>
<sequence length="87" mass="9896">MSRSRSPTWMHRAGSPNSAIDWRIFSSQRKLSFSMGIRIGSIFFLSAAVPLNFVRVQIYGEDGAKCKWSMDPQKHTRFCHANRSGGF</sequence>
<evidence type="ECO:0000256" key="1">
    <source>
        <dbReference type="SAM" id="Phobius"/>
    </source>
</evidence>
<gene>
    <name evidence="2" type="ORF">IQ26_06853</name>
</gene>